<dbReference type="EMBL" id="JAMDMJ010000013">
    <property type="protein sequence ID" value="MCY9596271.1"/>
    <property type="molecule type" value="Genomic_DNA"/>
</dbReference>
<protein>
    <recommendedName>
        <fullName evidence="3">Immunity protein 63 domain-containing protein</fullName>
    </recommendedName>
</protein>
<dbReference type="Proteomes" id="UP001527202">
    <property type="component" value="Unassembled WGS sequence"/>
</dbReference>
<evidence type="ECO:0008006" key="3">
    <source>
        <dbReference type="Google" id="ProtNLM"/>
    </source>
</evidence>
<dbReference type="GeneID" id="95376526"/>
<name>A0ABT4FEB7_9BACL</name>
<comment type="caution">
    <text evidence="1">The sequence shown here is derived from an EMBL/GenBank/DDBJ whole genome shotgun (WGS) entry which is preliminary data.</text>
</comment>
<proteinExistence type="predicted"/>
<reference evidence="1 2" key="1">
    <citation type="submission" date="2022-05" db="EMBL/GenBank/DDBJ databases">
        <title>Genome Sequencing of Bee-Associated Microbes.</title>
        <authorList>
            <person name="Dunlap C."/>
        </authorList>
    </citation>
    <scope>NUCLEOTIDE SEQUENCE [LARGE SCALE GENOMIC DNA]</scope>
    <source>
        <strain evidence="1 2">NRRL B-23120</strain>
    </source>
</reference>
<organism evidence="1 2">
    <name type="scientific">Paenibacillus chitinolyticus</name>
    <dbReference type="NCBI Taxonomy" id="79263"/>
    <lineage>
        <taxon>Bacteria</taxon>
        <taxon>Bacillati</taxon>
        <taxon>Bacillota</taxon>
        <taxon>Bacilli</taxon>
        <taxon>Bacillales</taxon>
        <taxon>Paenibacillaceae</taxon>
        <taxon>Paenibacillus</taxon>
    </lineage>
</organism>
<evidence type="ECO:0000313" key="1">
    <source>
        <dbReference type="EMBL" id="MCY9596271.1"/>
    </source>
</evidence>
<sequence>MSHLLRLNQMKNKNYYELFPGVLTKGYSNAESVYIEDDLFVFLRPAIKNGYEPFESFNRFEIPKENWVQIISGFVIIREYLYNHQTTELAEYIQPHFKTQTESFLKKYLKNRVLIDEIINDLITWIEEQLITNECITLIGL</sequence>
<accession>A0ABT4FEB7</accession>
<dbReference type="RefSeq" id="WP_129112504.1">
    <property type="nucleotide sequence ID" value="NZ_CP026520.1"/>
</dbReference>
<evidence type="ECO:0000313" key="2">
    <source>
        <dbReference type="Proteomes" id="UP001527202"/>
    </source>
</evidence>
<keyword evidence="2" id="KW-1185">Reference proteome</keyword>
<gene>
    <name evidence="1" type="ORF">M5X16_10855</name>
</gene>